<dbReference type="SMART" id="SM00225">
    <property type="entry name" value="BTB"/>
    <property type="match status" value="1"/>
</dbReference>
<dbReference type="CDD" id="cd18315">
    <property type="entry name" value="BTB_POZ_BAB-like"/>
    <property type="match status" value="1"/>
</dbReference>
<dbReference type="Pfam" id="PF00096">
    <property type="entry name" value="zf-C2H2"/>
    <property type="match status" value="2"/>
</dbReference>
<feature type="compositionally biased region" description="Polar residues" evidence="6">
    <location>
        <begin position="129"/>
        <end position="149"/>
    </location>
</feature>
<dbReference type="GO" id="GO:0042051">
    <property type="term" value="P:compound eye photoreceptor development"/>
    <property type="evidence" value="ECO:0007669"/>
    <property type="project" value="UniProtKB-ARBA"/>
</dbReference>
<protein>
    <recommendedName>
        <fullName evidence="11">Tramtrack</fullName>
    </recommendedName>
</protein>
<evidence type="ECO:0000256" key="5">
    <source>
        <dbReference type="PROSITE-ProRule" id="PRU00042"/>
    </source>
</evidence>
<dbReference type="SUPFAM" id="SSF54695">
    <property type="entry name" value="POZ domain"/>
    <property type="match status" value="1"/>
</dbReference>
<dbReference type="SUPFAM" id="SSF57667">
    <property type="entry name" value="beta-beta-alpha zinc fingers"/>
    <property type="match status" value="3"/>
</dbReference>
<dbReference type="FunFam" id="3.30.160.60:FF:001537">
    <property type="entry name" value="Tramtrack, isoform C"/>
    <property type="match status" value="1"/>
</dbReference>
<feature type="compositionally biased region" description="Low complexity" evidence="6">
    <location>
        <begin position="345"/>
        <end position="358"/>
    </location>
</feature>
<dbReference type="Proteomes" id="UP001153620">
    <property type="component" value="Chromosome 2"/>
</dbReference>
<evidence type="ECO:0000256" key="4">
    <source>
        <dbReference type="ARBA" id="ARBA00023242"/>
    </source>
</evidence>
<name>A0A9N9WU66_9DIPT</name>
<evidence type="ECO:0000256" key="3">
    <source>
        <dbReference type="ARBA" id="ARBA00023163"/>
    </source>
</evidence>
<reference evidence="9" key="1">
    <citation type="submission" date="2022-01" db="EMBL/GenBank/DDBJ databases">
        <authorList>
            <person name="King R."/>
        </authorList>
    </citation>
    <scope>NUCLEOTIDE SEQUENCE</scope>
</reference>
<feature type="compositionally biased region" description="Low complexity" evidence="6">
    <location>
        <begin position="154"/>
        <end position="186"/>
    </location>
</feature>
<keyword evidence="10" id="KW-1185">Reference proteome</keyword>
<keyword evidence="3" id="KW-0804">Transcription</keyword>
<dbReference type="InterPro" id="IPR051095">
    <property type="entry name" value="Dros_DevTransReg"/>
</dbReference>
<dbReference type="AlphaFoldDB" id="A0A9N9WU66"/>
<keyword evidence="2" id="KW-0805">Transcription regulation</keyword>
<evidence type="ECO:0000259" key="7">
    <source>
        <dbReference type="PROSITE" id="PS50097"/>
    </source>
</evidence>
<dbReference type="PROSITE" id="PS00028">
    <property type="entry name" value="ZINC_FINGER_C2H2_1"/>
    <property type="match status" value="3"/>
</dbReference>
<feature type="compositionally biased region" description="Acidic residues" evidence="6">
    <location>
        <begin position="205"/>
        <end position="214"/>
    </location>
</feature>
<dbReference type="GO" id="GO:0048477">
    <property type="term" value="P:oogenesis"/>
    <property type="evidence" value="ECO:0007669"/>
    <property type="project" value="UniProtKB-ARBA"/>
</dbReference>
<dbReference type="PANTHER" id="PTHR23110">
    <property type="entry name" value="BTB DOMAIN TRANSCRIPTION FACTOR"/>
    <property type="match status" value="1"/>
</dbReference>
<dbReference type="GO" id="GO:0008270">
    <property type="term" value="F:zinc ion binding"/>
    <property type="evidence" value="ECO:0007669"/>
    <property type="project" value="UniProtKB-KW"/>
</dbReference>
<dbReference type="PROSITE" id="PS50097">
    <property type="entry name" value="BTB"/>
    <property type="match status" value="1"/>
</dbReference>
<evidence type="ECO:0008006" key="11">
    <source>
        <dbReference type="Google" id="ProtNLM"/>
    </source>
</evidence>
<feature type="compositionally biased region" description="Basic residues" evidence="6">
    <location>
        <begin position="191"/>
        <end position="200"/>
    </location>
</feature>
<proteinExistence type="predicted"/>
<evidence type="ECO:0000256" key="1">
    <source>
        <dbReference type="ARBA" id="ARBA00004123"/>
    </source>
</evidence>
<accession>A0A9N9WU66</accession>
<feature type="compositionally biased region" description="Polar residues" evidence="6">
    <location>
        <begin position="705"/>
        <end position="726"/>
    </location>
</feature>
<feature type="domain" description="C2H2-type" evidence="8">
    <location>
        <begin position="803"/>
        <end position="831"/>
    </location>
</feature>
<feature type="compositionally biased region" description="Acidic residues" evidence="6">
    <location>
        <begin position="289"/>
        <end position="299"/>
    </location>
</feature>
<organism evidence="9 10">
    <name type="scientific">Chironomus riparius</name>
    <dbReference type="NCBI Taxonomy" id="315576"/>
    <lineage>
        <taxon>Eukaryota</taxon>
        <taxon>Metazoa</taxon>
        <taxon>Ecdysozoa</taxon>
        <taxon>Arthropoda</taxon>
        <taxon>Hexapoda</taxon>
        <taxon>Insecta</taxon>
        <taxon>Pterygota</taxon>
        <taxon>Neoptera</taxon>
        <taxon>Endopterygota</taxon>
        <taxon>Diptera</taxon>
        <taxon>Nematocera</taxon>
        <taxon>Chironomoidea</taxon>
        <taxon>Chironomidae</taxon>
        <taxon>Chironominae</taxon>
        <taxon>Chironomus</taxon>
    </lineage>
</organism>
<dbReference type="GO" id="GO:0006357">
    <property type="term" value="P:regulation of transcription by RNA polymerase II"/>
    <property type="evidence" value="ECO:0007669"/>
    <property type="project" value="TreeGrafter"/>
</dbReference>
<sequence length="886" mass="100404">MASQRFCLRWNNHQSNLLSVFDQLLHAETFTDVTLAIDGQYLKAHKMVLSACSPYFQQLFVNHPEKHPIVILRDVPFADMKSLLDFMYRGEVSVDQERLSAFLRVAESLRIKGLTEVNDEKPSSRDQTETPLTSAQQNRMHNNSYAQQQRKVHQQQQQQQQISQQQQQQSQSQSQTPQPQQTSSPIGTSMPKRKRGRPRKLSGSDDVDDYDDDYRENLLQGSPDIMEAKMITDNFSNSGNDTNSEENDSRRRPDDTDEDSRSQQKRQNDGSTQETNASKKDDSANDVQADSDDDDDDDQQMMIEPQLLLDEFDEPMEFKYNPDTDSSSNTPHATTPAPQNGNSASNQEANGTSNNNNSLTQQQVLMPHLLQKKQQLLAMQQQLPKLTPIIGGQPSSFVITKSLPKQNKRAKLLKQQNGEMKPISVQTSTGHIQLPNVLSGINNNEFIDLFSNNLLLNSAMSQSNLIKIKQIKQLMPTTPSQISPNPNDPQMKVEPVIQDNRTNKYAIDDSEGSVRDFCTKEADHVYRCKVCSRVYTHISNFCRHYVTSHKRNVKVYPCPFCFKEFTRKDNMTAHVKIIHKLEHQQQQNEQSDASQPPLVVTPTLSTTNGLLIPKTEPLEINDINVTEMTPQQPQIRVSGFASQINTSNNSPSATNNFQLKNDAIEAEVGVERNQMQNIARWIKHDNGSISTSPIIIANFKSLTSTNETPGSNSNSSLLASPTSGQKTVRRRIRRKNQSPDDQALTLTEMSVRGLNLFRYASIQDGVYQCTECLKENVQKTFKNKYSFQRHAFLYHEGTQRKVFPCPVCRKEFSRPDKMKNHMKMTHECYMPKECKFPIPLMTSPQIGSSTPQNAIAPTMNSNNNNNNNNNVVVVQPMPQHIVATSQ</sequence>
<dbReference type="InterPro" id="IPR036236">
    <property type="entry name" value="Znf_C2H2_sf"/>
</dbReference>
<feature type="region of interest" description="Disordered" evidence="6">
    <location>
        <begin position="116"/>
        <end position="358"/>
    </location>
</feature>
<comment type="subcellular location">
    <subcellularLocation>
        <location evidence="1">Nucleus</location>
    </subcellularLocation>
</comment>
<keyword evidence="5" id="KW-0863">Zinc-finger</keyword>
<feature type="domain" description="BTB" evidence="7">
    <location>
        <begin position="31"/>
        <end position="96"/>
    </location>
</feature>
<dbReference type="GO" id="GO:0045466">
    <property type="term" value="P:R7 cell differentiation"/>
    <property type="evidence" value="ECO:0007669"/>
    <property type="project" value="UniProtKB-ARBA"/>
</dbReference>
<reference evidence="9" key="2">
    <citation type="submission" date="2022-10" db="EMBL/GenBank/DDBJ databases">
        <authorList>
            <consortium name="ENA_rothamsted_submissions"/>
            <consortium name="culmorum"/>
            <person name="King R."/>
        </authorList>
    </citation>
    <scope>NUCLEOTIDE SEQUENCE</scope>
</reference>
<dbReference type="FunFam" id="3.30.710.10:FF:000091">
    <property type="entry name" value="Lola, isoform F"/>
    <property type="match status" value="1"/>
</dbReference>
<dbReference type="FunFam" id="3.30.160.60:FF:001861">
    <property type="entry name" value="Protein tramtrack, beta isoform"/>
    <property type="match status" value="1"/>
</dbReference>
<dbReference type="OrthoDB" id="19132at2759"/>
<feature type="domain" description="C2H2-type" evidence="8">
    <location>
        <begin position="526"/>
        <end position="554"/>
    </location>
</feature>
<dbReference type="GO" id="GO:0002009">
    <property type="term" value="P:morphogenesis of an epithelium"/>
    <property type="evidence" value="ECO:0007669"/>
    <property type="project" value="UniProtKB-ARBA"/>
</dbReference>
<gene>
    <name evidence="9" type="ORF">CHIRRI_LOCUS8347</name>
</gene>
<dbReference type="PROSITE" id="PS50157">
    <property type="entry name" value="ZINC_FINGER_C2H2_2"/>
    <property type="match status" value="3"/>
</dbReference>
<dbReference type="Pfam" id="PF00651">
    <property type="entry name" value="BTB"/>
    <property type="match status" value="1"/>
</dbReference>
<feature type="compositionally biased region" description="Polar residues" evidence="6">
    <location>
        <begin position="233"/>
        <end position="242"/>
    </location>
</feature>
<feature type="domain" description="C2H2-type" evidence="8">
    <location>
        <begin position="556"/>
        <end position="584"/>
    </location>
</feature>
<dbReference type="PANTHER" id="PTHR23110:SF82">
    <property type="entry name" value="PROTEIN TRAMTRACK, ALPHA ISOFORM"/>
    <property type="match status" value="1"/>
</dbReference>
<keyword evidence="5" id="KW-0479">Metal-binding</keyword>
<evidence type="ECO:0000313" key="9">
    <source>
        <dbReference type="EMBL" id="CAG9805475.1"/>
    </source>
</evidence>
<evidence type="ECO:0000256" key="6">
    <source>
        <dbReference type="SAM" id="MobiDB-lite"/>
    </source>
</evidence>
<evidence type="ECO:0000313" key="10">
    <source>
        <dbReference type="Proteomes" id="UP001153620"/>
    </source>
</evidence>
<dbReference type="GO" id="GO:0005634">
    <property type="term" value="C:nucleus"/>
    <property type="evidence" value="ECO:0007669"/>
    <property type="project" value="UniProtKB-SubCell"/>
</dbReference>
<evidence type="ECO:0000259" key="8">
    <source>
        <dbReference type="PROSITE" id="PS50157"/>
    </source>
</evidence>
<evidence type="ECO:0000256" key="2">
    <source>
        <dbReference type="ARBA" id="ARBA00023015"/>
    </source>
</evidence>
<feature type="compositionally biased region" description="Polar residues" evidence="6">
    <location>
        <begin position="323"/>
        <end position="344"/>
    </location>
</feature>
<dbReference type="SMART" id="SM00355">
    <property type="entry name" value="ZnF_C2H2"/>
    <property type="match status" value="4"/>
</dbReference>
<dbReference type="GO" id="GO:0061061">
    <property type="term" value="P:muscle structure development"/>
    <property type="evidence" value="ECO:0007669"/>
    <property type="project" value="UniProtKB-ARBA"/>
</dbReference>
<dbReference type="InterPro" id="IPR013087">
    <property type="entry name" value="Znf_C2H2_type"/>
</dbReference>
<dbReference type="GO" id="GO:0045165">
    <property type="term" value="P:cell fate commitment"/>
    <property type="evidence" value="ECO:0007669"/>
    <property type="project" value="UniProtKB-ARBA"/>
</dbReference>
<feature type="compositionally biased region" description="Basic residues" evidence="6">
    <location>
        <begin position="727"/>
        <end position="736"/>
    </location>
</feature>
<feature type="compositionally biased region" description="Basic and acidic residues" evidence="6">
    <location>
        <begin position="118"/>
        <end position="128"/>
    </location>
</feature>
<feature type="compositionally biased region" description="Basic and acidic residues" evidence="6">
    <location>
        <begin position="247"/>
        <end position="268"/>
    </location>
</feature>
<dbReference type="Gene3D" id="3.30.710.10">
    <property type="entry name" value="Potassium Channel Kv1.1, Chain A"/>
    <property type="match status" value="1"/>
</dbReference>
<keyword evidence="5" id="KW-0862">Zinc</keyword>
<dbReference type="Gene3D" id="3.30.160.60">
    <property type="entry name" value="Classic Zinc Finger"/>
    <property type="match status" value="3"/>
</dbReference>
<dbReference type="InterPro" id="IPR011333">
    <property type="entry name" value="SKP1/BTB/POZ_sf"/>
</dbReference>
<keyword evidence="4" id="KW-0539">Nucleus</keyword>
<dbReference type="InterPro" id="IPR000210">
    <property type="entry name" value="BTB/POZ_dom"/>
</dbReference>
<feature type="region of interest" description="Disordered" evidence="6">
    <location>
        <begin position="705"/>
        <end position="741"/>
    </location>
</feature>
<dbReference type="EMBL" id="OU895878">
    <property type="protein sequence ID" value="CAG9805475.1"/>
    <property type="molecule type" value="Genomic_DNA"/>
</dbReference>